<feature type="compositionally biased region" description="Acidic residues" evidence="1">
    <location>
        <begin position="203"/>
        <end position="225"/>
    </location>
</feature>
<accession>A0A4R0RKB9</accession>
<sequence length="363" mass="40015">MTSHRFTTVHDLTALRIHPDGSRVAVNGKGKSKRVVRDQRGNYVSQDAAGPLGIKQRRAAVDDEDEEIGEVFDLTGLGELTGDSASADKGKRKADHAEEDSRPSSLGVANFAAGPSTLPDTTAEDEALVKDLTSAHSIPNPSSDLLKCIHHMASKYYHEMGQLEDVTRETRKERRRRRRLKLGLSDSTAQVPKTPRGSSIDDSSSEESSEDGSLEQIEEDVDEEADRSSTVDLFGEREAGAEDEQDFASSEESDEDGSVDEWKATYADQDMYKMFDGSALMVIGMLMQEYVAELVDVEPSLADGSQERLLLLCVFFFNLGIRRLQLSDFIDEDHKDHSINQLLSSMGFVNNLVVDCSLADNSM</sequence>
<proteinExistence type="predicted"/>
<dbReference type="AlphaFoldDB" id="A0A4R0RKB9"/>
<reference evidence="2 3" key="1">
    <citation type="submission" date="2018-11" db="EMBL/GenBank/DDBJ databases">
        <title>Genome assembly of Steccherinum ochraceum LE-BIN_3174, the white-rot fungus of the Steccherinaceae family (The Residual Polyporoid clade, Polyporales, Basidiomycota).</title>
        <authorList>
            <person name="Fedorova T.V."/>
            <person name="Glazunova O.A."/>
            <person name="Landesman E.O."/>
            <person name="Moiseenko K.V."/>
            <person name="Psurtseva N.V."/>
            <person name="Savinova O.S."/>
            <person name="Shakhova N.V."/>
            <person name="Tyazhelova T.V."/>
            <person name="Vasina D.V."/>
        </authorList>
    </citation>
    <scope>NUCLEOTIDE SEQUENCE [LARGE SCALE GENOMIC DNA]</scope>
    <source>
        <strain evidence="2 3">LE-BIN_3174</strain>
    </source>
</reference>
<dbReference type="EMBL" id="RWJN01000248">
    <property type="protein sequence ID" value="TCD64238.1"/>
    <property type="molecule type" value="Genomic_DNA"/>
</dbReference>
<dbReference type="STRING" id="92696.A0A4R0RKB9"/>
<evidence type="ECO:0000313" key="2">
    <source>
        <dbReference type="EMBL" id="TCD64238.1"/>
    </source>
</evidence>
<gene>
    <name evidence="2" type="ORF">EIP91_004340</name>
</gene>
<protein>
    <submittedName>
        <fullName evidence="2">Uncharacterized protein</fullName>
    </submittedName>
</protein>
<comment type="caution">
    <text evidence="2">The sequence shown here is derived from an EMBL/GenBank/DDBJ whole genome shotgun (WGS) entry which is preliminary data.</text>
</comment>
<feature type="compositionally biased region" description="Basic and acidic residues" evidence="1">
    <location>
        <begin position="226"/>
        <end position="240"/>
    </location>
</feature>
<feature type="region of interest" description="Disordered" evidence="1">
    <location>
        <begin position="79"/>
        <end position="120"/>
    </location>
</feature>
<evidence type="ECO:0000256" key="1">
    <source>
        <dbReference type="SAM" id="MobiDB-lite"/>
    </source>
</evidence>
<organism evidence="2 3">
    <name type="scientific">Steccherinum ochraceum</name>
    <dbReference type="NCBI Taxonomy" id="92696"/>
    <lineage>
        <taxon>Eukaryota</taxon>
        <taxon>Fungi</taxon>
        <taxon>Dikarya</taxon>
        <taxon>Basidiomycota</taxon>
        <taxon>Agaricomycotina</taxon>
        <taxon>Agaricomycetes</taxon>
        <taxon>Polyporales</taxon>
        <taxon>Steccherinaceae</taxon>
        <taxon>Steccherinum</taxon>
    </lineage>
</organism>
<evidence type="ECO:0000313" key="3">
    <source>
        <dbReference type="Proteomes" id="UP000292702"/>
    </source>
</evidence>
<feature type="region of interest" description="Disordered" evidence="1">
    <location>
        <begin position="166"/>
        <end position="259"/>
    </location>
</feature>
<dbReference type="OrthoDB" id="2565191at2759"/>
<name>A0A4R0RKB9_9APHY</name>
<feature type="compositionally biased region" description="Acidic residues" evidence="1">
    <location>
        <begin position="241"/>
        <end position="259"/>
    </location>
</feature>
<keyword evidence="3" id="KW-1185">Reference proteome</keyword>
<dbReference type="Proteomes" id="UP000292702">
    <property type="component" value="Unassembled WGS sequence"/>
</dbReference>